<dbReference type="AlphaFoldDB" id="A0A914YD30"/>
<evidence type="ECO:0000313" key="1">
    <source>
        <dbReference type="Proteomes" id="UP000887577"/>
    </source>
</evidence>
<sequence length="130" mass="15192">MSFCEPNDNEEDLSLIFSDLGISYTELNIKNIQEFITLKCCRKRYITILTSDNQIAFINSEMLENASIFIKSFIESKEPLKINFSSKIVNIAINLWYGKECQEFEGNEIEVFEFAKEFNIKSVKDKCIKY</sequence>
<name>A0A914YD30_9BILA</name>
<keyword evidence="1" id="KW-1185">Reference proteome</keyword>
<dbReference type="Proteomes" id="UP000887577">
    <property type="component" value="Unplaced"/>
</dbReference>
<dbReference type="WBParaSite" id="PSU_v2.g18131.t1">
    <property type="protein sequence ID" value="PSU_v2.g18131.t1"/>
    <property type="gene ID" value="PSU_v2.g18131"/>
</dbReference>
<organism evidence="1 2">
    <name type="scientific">Panagrolaimus superbus</name>
    <dbReference type="NCBI Taxonomy" id="310955"/>
    <lineage>
        <taxon>Eukaryota</taxon>
        <taxon>Metazoa</taxon>
        <taxon>Ecdysozoa</taxon>
        <taxon>Nematoda</taxon>
        <taxon>Chromadorea</taxon>
        <taxon>Rhabditida</taxon>
        <taxon>Tylenchina</taxon>
        <taxon>Panagrolaimomorpha</taxon>
        <taxon>Panagrolaimoidea</taxon>
        <taxon>Panagrolaimidae</taxon>
        <taxon>Panagrolaimus</taxon>
    </lineage>
</organism>
<protein>
    <submittedName>
        <fullName evidence="2">Uncharacterized protein</fullName>
    </submittedName>
</protein>
<accession>A0A914YD30</accession>
<evidence type="ECO:0000313" key="2">
    <source>
        <dbReference type="WBParaSite" id="PSU_v2.g18131.t1"/>
    </source>
</evidence>
<reference evidence="2" key="1">
    <citation type="submission" date="2022-11" db="UniProtKB">
        <authorList>
            <consortium name="WormBaseParasite"/>
        </authorList>
    </citation>
    <scope>IDENTIFICATION</scope>
</reference>
<proteinExistence type="predicted"/>